<dbReference type="PANTHER" id="PTHR43022">
    <property type="entry name" value="PROTEIN SMF"/>
    <property type="match status" value="1"/>
</dbReference>
<dbReference type="STRING" id="1472767.AOX59_01865"/>
<dbReference type="Proteomes" id="UP000050331">
    <property type="component" value="Chromosome"/>
</dbReference>
<proteinExistence type="inferred from homology"/>
<organism evidence="3 4">
    <name type="scientific">Lentibacillus amyloliquefaciens</name>
    <dbReference type="NCBI Taxonomy" id="1472767"/>
    <lineage>
        <taxon>Bacteria</taxon>
        <taxon>Bacillati</taxon>
        <taxon>Bacillota</taxon>
        <taxon>Bacilli</taxon>
        <taxon>Bacillales</taxon>
        <taxon>Bacillaceae</taxon>
        <taxon>Lentibacillus</taxon>
    </lineage>
</organism>
<evidence type="ECO:0000259" key="2">
    <source>
        <dbReference type="Pfam" id="PF02481"/>
    </source>
</evidence>
<dbReference type="OrthoDB" id="9785707at2"/>
<name>A0A0U3WCD8_9BACI</name>
<gene>
    <name evidence="3" type="ORF">AOX59_01865</name>
</gene>
<evidence type="ECO:0000313" key="4">
    <source>
        <dbReference type="Proteomes" id="UP000050331"/>
    </source>
</evidence>
<comment type="similarity">
    <text evidence="1">Belongs to the DprA/Smf family.</text>
</comment>
<dbReference type="Pfam" id="PF02481">
    <property type="entry name" value="DNA_processg_A"/>
    <property type="match status" value="1"/>
</dbReference>
<dbReference type="EMBL" id="CP013862">
    <property type="protein sequence ID" value="ALX47455.1"/>
    <property type="molecule type" value="Genomic_DNA"/>
</dbReference>
<evidence type="ECO:0000313" key="3">
    <source>
        <dbReference type="EMBL" id="ALX47455.1"/>
    </source>
</evidence>
<accession>A0A0U3WCD8</accession>
<dbReference type="Gene3D" id="3.40.50.450">
    <property type="match status" value="1"/>
</dbReference>
<sequence>MEKVRKRLIHIHRCRGITRRTIRKFIHYDPTLKSIYSLNASEIGQFFSLAPNKASLFYSDLRAPALKVKIQHDMKTFDIITAVDGIYPSVLKTIKDKPLVLYALGNLHLLKENPLLSVIGTRRPSHEAMLKLKKYVLPLIQKDWIIVSGLAKGIDSYAHQMAINNNGKTIAVIGSGFSHVYPRQNIQLFHQIAAKGLLLSEYPPDTPPERFHFPERNRIISGLSFGTFVIEATEKSGTLITVDQALDQGREVYALPGSPLSPHSTGCHQMIQDGSKLVQEPEDILEDWERMEPNWVI</sequence>
<reference evidence="3 4" key="1">
    <citation type="submission" date="2016-01" db="EMBL/GenBank/DDBJ databases">
        <title>Complete genome sequence of strain Lentibacillus amyloliquefaciens LAM0015T isolated from saline sediment.</title>
        <authorList>
            <person name="Wang J.-L."/>
            <person name="He M.-X."/>
        </authorList>
    </citation>
    <scope>NUCLEOTIDE SEQUENCE [LARGE SCALE GENOMIC DNA]</scope>
    <source>
        <strain evidence="3 4">LAM0015</strain>
    </source>
</reference>
<protein>
    <submittedName>
        <fullName evidence="3">DNA processing protein DprA</fullName>
    </submittedName>
</protein>
<dbReference type="InterPro" id="IPR057666">
    <property type="entry name" value="DrpA_SLOG"/>
</dbReference>
<dbReference type="NCBIfam" id="TIGR00732">
    <property type="entry name" value="dprA"/>
    <property type="match status" value="1"/>
</dbReference>
<dbReference type="KEGG" id="lao:AOX59_01865"/>
<dbReference type="AlphaFoldDB" id="A0A0U3WCD8"/>
<dbReference type="GO" id="GO:0009294">
    <property type="term" value="P:DNA-mediated transformation"/>
    <property type="evidence" value="ECO:0007669"/>
    <property type="project" value="InterPro"/>
</dbReference>
<dbReference type="PANTHER" id="PTHR43022:SF1">
    <property type="entry name" value="PROTEIN SMF"/>
    <property type="match status" value="1"/>
</dbReference>
<feature type="domain" description="Smf/DprA SLOG" evidence="2">
    <location>
        <begin position="79"/>
        <end position="288"/>
    </location>
</feature>
<evidence type="ECO:0000256" key="1">
    <source>
        <dbReference type="ARBA" id="ARBA00006525"/>
    </source>
</evidence>
<dbReference type="InterPro" id="IPR003488">
    <property type="entry name" value="DprA"/>
</dbReference>
<keyword evidence="4" id="KW-1185">Reference proteome</keyword>
<dbReference type="SUPFAM" id="SSF102405">
    <property type="entry name" value="MCP/YpsA-like"/>
    <property type="match status" value="1"/>
</dbReference>